<gene>
    <name evidence="1" type="ORF">C4S77_12535</name>
</gene>
<proteinExistence type="predicted"/>
<accession>A0A2S8A4I1</accession>
<evidence type="ECO:0008006" key="3">
    <source>
        <dbReference type="Google" id="ProtNLM"/>
    </source>
</evidence>
<organism evidence="1 2">
    <name type="scientific">Apibacter adventoris</name>
    <dbReference type="NCBI Taxonomy" id="1679466"/>
    <lineage>
        <taxon>Bacteria</taxon>
        <taxon>Pseudomonadati</taxon>
        <taxon>Bacteroidota</taxon>
        <taxon>Flavobacteriia</taxon>
        <taxon>Flavobacteriales</taxon>
        <taxon>Weeksellaceae</taxon>
        <taxon>Apibacter</taxon>
    </lineage>
</organism>
<dbReference type="PANTHER" id="PTHR32305:SF15">
    <property type="entry name" value="PROTEIN RHSA-RELATED"/>
    <property type="match status" value="1"/>
</dbReference>
<comment type="caution">
    <text evidence="1">The sequence shown here is derived from an EMBL/GenBank/DDBJ whole genome shotgun (WGS) entry which is preliminary data.</text>
</comment>
<dbReference type="Gene3D" id="2.180.10.10">
    <property type="entry name" value="RHS repeat-associated core"/>
    <property type="match status" value="1"/>
</dbReference>
<dbReference type="Proteomes" id="UP000238042">
    <property type="component" value="Unassembled WGS sequence"/>
</dbReference>
<dbReference type="OrthoDB" id="1367325at2"/>
<reference evidence="1 2" key="1">
    <citation type="submission" date="2018-02" db="EMBL/GenBank/DDBJ databases">
        <title>Genome sequences of Apibacter spp., gut symbionts of Asian honey bees.</title>
        <authorList>
            <person name="Kwong W.K."/>
            <person name="Steele M.I."/>
            <person name="Moran N.A."/>
        </authorList>
    </citation>
    <scope>NUCLEOTIDE SEQUENCE [LARGE SCALE GENOMIC DNA]</scope>
    <source>
        <strain evidence="2">wkB301</strain>
    </source>
</reference>
<evidence type="ECO:0000313" key="2">
    <source>
        <dbReference type="Proteomes" id="UP000238042"/>
    </source>
</evidence>
<dbReference type="InterPro" id="IPR050708">
    <property type="entry name" value="T6SS_VgrG/RHS"/>
</dbReference>
<protein>
    <recommendedName>
        <fullName evidence="3">RHS repeat-associated core domain-containing protein</fullName>
    </recommendedName>
</protein>
<evidence type="ECO:0000313" key="1">
    <source>
        <dbReference type="EMBL" id="PQL89462.1"/>
    </source>
</evidence>
<dbReference type="EMBL" id="PSZM01000047">
    <property type="protein sequence ID" value="PQL89462.1"/>
    <property type="molecule type" value="Genomic_DNA"/>
</dbReference>
<keyword evidence="2" id="KW-1185">Reference proteome</keyword>
<dbReference type="NCBIfam" id="TIGR03696">
    <property type="entry name" value="Rhs_assc_core"/>
    <property type="match status" value="1"/>
</dbReference>
<dbReference type="InterPro" id="IPR022385">
    <property type="entry name" value="Rhs_assc_core"/>
</dbReference>
<name>A0A2S8A4I1_9FLAO</name>
<sequence length="387" mass="44236">MKTTKPILKSFTGKAHNDNVNGAGFYCAGKDKKHQAYGGRIGKGNEEYEKKQYYDHADHLGSSSYITNLDAQIVQHVAYVPFGEVFIEERNQSRNTPYLFNGKELDEETGLYYYGARYYNPRESIFLSVAPMFEEAVGRSPYEYVNSSPLNHIDPDGNKALRWPPTDCWQPMRYGDIQIMYPSAGAEKGLEKLWGRYNTTNISLLSRHKYSSNVSQLKTAGGKVFKPDGKLEYDHHYMIWEGEVKFRTITKTNLSLSEVTTAKKNIGILRLSDKNGQLQAYIDYLEQYHVNKKVTGSYNIFDKRGRFNLVTLPEITDVSEISTDAFANSIDFHQYVPYYKKSDDGVGINIEFRERKTSFFGNQSDTEIDNWSPIYSSMPSGNTSVLH</sequence>
<dbReference type="AlphaFoldDB" id="A0A2S8A4I1"/>
<dbReference type="PANTHER" id="PTHR32305">
    <property type="match status" value="1"/>
</dbReference>